<dbReference type="PANTHER" id="PTHR39206">
    <property type="entry name" value="SLL8004 PROTEIN"/>
    <property type="match status" value="1"/>
</dbReference>
<dbReference type="OrthoDB" id="9791543at2"/>
<comment type="caution">
    <text evidence="1">The sequence shown here is derived from an EMBL/GenBank/DDBJ whole genome shotgun (WGS) entry which is preliminary data.</text>
</comment>
<name>A0A502E484_9FLAO</name>
<dbReference type="RefSeq" id="WP_140511759.1">
    <property type="nucleotide sequence ID" value="NZ_RCZH01000025.1"/>
</dbReference>
<accession>A0A502E484</accession>
<organism evidence="1 2">
    <name type="scientific">Flavobacterium pectinovorum</name>
    <dbReference type="NCBI Taxonomy" id="29533"/>
    <lineage>
        <taxon>Bacteria</taxon>
        <taxon>Pseudomonadati</taxon>
        <taxon>Bacteroidota</taxon>
        <taxon>Flavobacteriia</taxon>
        <taxon>Flavobacteriales</taxon>
        <taxon>Flavobacteriaceae</taxon>
        <taxon>Flavobacterium</taxon>
    </lineage>
</organism>
<proteinExistence type="predicted"/>
<evidence type="ECO:0008006" key="3">
    <source>
        <dbReference type="Google" id="ProtNLM"/>
    </source>
</evidence>
<dbReference type="InterPro" id="IPR027417">
    <property type="entry name" value="P-loop_NTPase"/>
</dbReference>
<evidence type="ECO:0000313" key="1">
    <source>
        <dbReference type="EMBL" id="TPG32327.1"/>
    </source>
</evidence>
<gene>
    <name evidence="1" type="ORF">EAH81_25635</name>
</gene>
<dbReference type="PANTHER" id="PTHR39206:SF1">
    <property type="entry name" value="SLL8004 PROTEIN"/>
    <property type="match status" value="1"/>
</dbReference>
<dbReference type="EMBL" id="RCZH01000025">
    <property type="protein sequence ID" value="TPG32327.1"/>
    <property type="molecule type" value="Genomic_DNA"/>
</dbReference>
<evidence type="ECO:0000313" key="2">
    <source>
        <dbReference type="Proteomes" id="UP000319700"/>
    </source>
</evidence>
<dbReference type="AlphaFoldDB" id="A0A502E484"/>
<reference evidence="1 2" key="1">
    <citation type="journal article" date="2019" name="Environ. Microbiol.">
        <title>Species interactions and distinct microbial communities in high Arctic permafrost affected cryosols are associated with the CH4 and CO2 gas fluxes.</title>
        <authorList>
            <person name="Altshuler I."/>
            <person name="Hamel J."/>
            <person name="Turney S."/>
            <person name="Magnuson E."/>
            <person name="Levesque R."/>
            <person name="Greer C."/>
            <person name="Whyte L.G."/>
        </authorList>
    </citation>
    <scope>NUCLEOTIDE SEQUENCE [LARGE SCALE GENOMIC DNA]</scope>
    <source>
        <strain evidence="1 2">42</strain>
    </source>
</reference>
<keyword evidence="2" id="KW-1185">Reference proteome</keyword>
<protein>
    <recommendedName>
        <fullName evidence="3">UDP-N-acetylglucosamine kinase</fullName>
    </recommendedName>
</protein>
<dbReference type="Gene3D" id="3.40.50.300">
    <property type="entry name" value="P-loop containing nucleotide triphosphate hydrolases"/>
    <property type="match status" value="1"/>
</dbReference>
<sequence length="250" mass="28826">MQEIKKRLRIFAGPNGSGKSTLFEEFSKNYNTGHFINADYLEKILKTKGLIDLDSYDIKSSQEELLSFYKKENTKTLIETANEKGFQIALEIKENFILSLSKNPNSYEGSLISSFLREKLLKENKGFCFETVMSHVSKLEDITEANSLGYTSYLYFVCIDDPEVNISRVENRVQKGGHAVDSEIIKNRYTRTLNNLFPAIEISNKSYLFDNSGERLILIAEINDGKSLKLHINEEDFPNWFKEFVLNHFI</sequence>
<dbReference type="SUPFAM" id="SSF52540">
    <property type="entry name" value="P-loop containing nucleoside triphosphate hydrolases"/>
    <property type="match status" value="2"/>
</dbReference>
<dbReference type="Proteomes" id="UP000319700">
    <property type="component" value="Unassembled WGS sequence"/>
</dbReference>